<dbReference type="GeneID" id="2910594"/>
<feature type="region of interest" description="Disordered" evidence="1">
    <location>
        <begin position="37"/>
        <end position="59"/>
    </location>
</feature>
<proteinExistence type="predicted"/>
<evidence type="ECO:0000313" key="3">
    <source>
        <dbReference type="Proteomes" id="UP000182444"/>
    </source>
</evidence>
<sequence>MHKRAVRTVLRASSARVTPTRAISTLMESKIRQLRPFDVPSVSQSQPPPRKGRNTDPESLNYYETRQLRYMVPRKRINKSVYASITKALYSKEINIDDIYNLYLNLPTPRPLHLQHAELEQLLDLIISPALRDKHTIKRLLTISEDMRECKIPLSIKEVNTLVYLVLRDKNWQTQYNPAKPAPPSSADMEYMMQLLSGNVEWPVSTFNIALVICKGDNKAFQELLDKMEQKGVQWDATTVQTVFRQRLRAGEDTLETFYSLYSGRDTGPQDVNILIWGLLRSGEGGYDKAVAVISHLAQFSTSEINNAVRQNKSAFKAAKFERKTARKKNAKTTTYKHMSSIGDIPPTTMTPETFSMLLHHHKSFSECTRVLKMAQMYFGEVPTMCLQDMYQGFEKHETWTGDDLIYLTEYVLKTKPDNAIFTLELFMAALKAYKATGVIDARGGTALISEANCLEAVRLARTDEEKQAYIFIYFRRLHVQKHQGLGGGELKPPISMVQEWMDVFLDKSRYAREMAAPKEMQEEKVEQPTRTAWSKLEEADFYIEAEMETRVEEDLQIGDESTKDANESTK</sequence>
<dbReference type="VEuPathDB" id="FungiDB:YALI1_D04910g"/>
<dbReference type="OrthoDB" id="1908178at2759"/>
<gene>
    <name evidence="2" type="ORF">YALI1_D04910g</name>
</gene>
<evidence type="ECO:0000313" key="2">
    <source>
        <dbReference type="EMBL" id="AOW03545.1"/>
    </source>
</evidence>
<dbReference type="RefSeq" id="XP_502382.1">
    <property type="nucleotide sequence ID" value="XM_502382.1"/>
</dbReference>
<reference evidence="2 3" key="1">
    <citation type="journal article" date="2016" name="PLoS ONE">
        <title>Sequence Assembly of Yarrowia lipolytica Strain W29/CLIB89 Shows Transposable Element Diversity.</title>
        <authorList>
            <person name="Magnan C."/>
            <person name="Yu J."/>
            <person name="Chang I."/>
            <person name="Jahn E."/>
            <person name="Kanomata Y."/>
            <person name="Wu J."/>
            <person name="Zeller M."/>
            <person name="Oakes M."/>
            <person name="Baldi P."/>
            <person name="Sandmeyer S."/>
        </authorList>
    </citation>
    <scope>NUCLEOTIDE SEQUENCE [LARGE SCALE GENOMIC DNA]</scope>
    <source>
        <strain evidence="3">CLIB89(W29)</strain>
    </source>
</reference>
<accession>A0A1H6PVB0</accession>
<protein>
    <submittedName>
        <fullName evidence="2">Uncharacterized protein</fullName>
    </submittedName>
</protein>
<dbReference type="KEGG" id="yli:2910594"/>
<dbReference type="EMBL" id="CP017556">
    <property type="protein sequence ID" value="AOW03545.1"/>
    <property type="molecule type" value="Genomic_DNA"/>
</dbReference>
<dbReference type="AlphaFoldDB" id="A0A1H6PVB0"/>
<evidence type="ECO:0000256" key="1">
    <source>
        <dbReference type="SAM" id="MobiDB-lite"/>
    </source>
</evidence>
<name>A0A1H6PVB0_YARLL</name>
<dbReference type="VEuPathDB" id="FungiDB:YALI0_D03938g"/>
<organism evidence="2 3">
    <name type="scientific">Yarrowia lipolytica</name>
    <name type="common">Candida lipolytica</name>
    <dbReference type="NCBI Taxonomy" id="4952"/>
    <lineage>
        <taxon>Eukaryota</taxon>
        <taxon>Fungi</taxon>
        <taxon>Dikarya</taxon>
        <taxon>Ascomycota</taxon>
        <taxon>Saccharomycotina</taxon>
        <taxon>Dipodascomycetes</taxon>
        <taxon>Dipodascales</taxon>
        <taxon>Dipodascales incertae sedis</taxon>
        <taxon>Yarrowia</taxon>
    </lineage>
</organism>
<dbReference type="Proteomes" id="UP000182444">
    <property type="component" value="Chromosome 1D"/>
</dbReference>